<reference evidence="1 2" key="1">
    <citation type="submission" date="2023-11" db="EMBL/GenBank/DDBJ databases">
        <title>Arctic aerobic anoxygenic photoheterotroph Sediminicoccus rosea KRV36 adapts its photosynthesis to long days of polar summer.</title>
        <authorList>
            <person name="Tomasch J."/>
            <person name="Kopejtka K."/>
            <person name="Bily T."/>
            <person name="Gardiner A.T."/>
            <person name="Gardian Z."/>
            <person name="Shivaramu S."/>
            <person name="Koblizek M."/>
            <person name="Engelhardt F."/>
            <person name="Kaftan D."/>
        </authorList>
    </citation>
    <scope>NUCLEOTIDE SEQUENCE [LARGE SCALE GENOMIC DNA]</scope>
    <source>
        <strain evidence="1 2">R-30</strain>
    </source>
</reference>
<gene>
    <name evidence="1" type="ORF">R9Z33_16195</name>
</gene>
<evidence type="ECO:0000313" key="2">
    <source>
        <dbReference type="Proteomes" id="UP001305521"/>
    </source>
</evidence>
<proteinExistence type="predicted"/>
<name>A0ABZ0PDG6_9PROT</name>
<keyword evidence="2" id="KW-1185">Reference proteome</keyword>
<evidence type="ECO:0000313" key="1">
    <source>
        <dbReference type="EMBL" id="WPB83642.1"/>
    </source>
</evidence>
<dbReference type="Proteomes" id="UP001305521">
    <property type="component" value="Chromosome"/>
</dbReference>
<sequence>MTMRARFLLLLGLVVLSWAAVPIGLALTWVTGRFFASMLGWA</sequence>
<accession>A0ABZ0PDG6</accession>
<dbReference type="EMBL" id="CP137852">
    <property type="protein sequence ID" value="WPB83642.1"/>
    <property type="molecule type" value="Genomic_DNA"/>
</dbReference>
<protein>
    <submittedName>
        <fullName evidence="1">Uncharacterized protein</fullName>
    </submittedName>
</protein>
<dbReference type="RefSeq" id="WP_318647614.1">
    <property type="nucleotide sequence ID" value="NZ_CP137852.1"/>
</dbReference>
<organism evidence="1 2">
    <name type="scientific">Sediminicoccus rosea</name>
    <dbReference type="NCBI Taxonomy" id="1225128"/>
    <lineage>
        <taxon>Bacteria</taxon>
        <taxon>Pseudomonadati</taxon>
        <taxon>Pseudomonadota</taxon>
        <taxon>Alphaproteobacteria</taxon>
        <taxon>Acetobacterales</taxon>
        <taxon>Roseomonadaceae</taxon>
        <taxon>Sediminicoccus</taxon>
    </lineage>
</organism>